<name>A0A316WKW3_9FLAO</name>
<evidence type="ECO:0000313" key="3">
    <source>
        <dbReference type="Proteomes" id="UP000236413"/>
    </source>
</evidence>
<reference evidence="2 3" key="1">
    <citation type="submission" date="2018-04" db="EMBL/GenBank/DDBJ databases">
        <title>Chryseobacterium oncorhynchi 701B-08T from rainbow trout, and Chryseobacterium viscerum 687B-08T from diseased fish.</title>
        <authorList>
            <person name="Jeong J.-J."/>
            <person name="Lee Y.J."/>
            <person name="Pathiraja D."/>
            <person name="Park B."/>
            <person name="Choi I.-G."/>
            <person name="Kim K.D."/>
        </authorList>
    </citation>
    <scope>NUCLEOTIDE SEQUENCE [LARGE SCALE GENOMIC DNA]</scope>
    <source>
        <strain evidence="2 3">687B-08</strain>
    </source>
</reference>
<keyword evidence="1" id="KW-1133">Transmembrane helix</keyword>
<organism evidence="2 3">
    <name type="scientific">Chryseobacterium viscerum</name>
    <dbReference type="NCBI Taxonomy" id="1037377"/>
    <lineage>
        <taxon>Bacteria</taxon>
        <taxon>Pseudomonadati</taxon>
        <taxon>Bacteroidota</taxon>
        <taxon>Flavobacteriia</taxon>
        <taxon>Flavobacteriales</taxon>
        <taxon>Weeksellaceae</taxon>
        <taxon>Chryseobacterium group</taxon>
        <taxon>Chryseobacterium</taxon>
    </lineage>
</organism>
<dbReference type="AlphaFoldDB" id="A0A316WKW3"/>
<proteinExistence type="predicted"/>
<dbReference type="EMBL" id="PPEG02000005">
    <property type="protein sequence ID" value="PWN61036.1"/>
    <property type="molecule type" value="Genomic_DNA"/>
</dbReference>
<dbReference type="Proteomes" id="UP000236413">
    <property type="component" value="Unassembled WGS sequence"/>
</dbReference>
<feature type="transmembrane region" description="Helical" evidence="1">
    <location>
        <begin position="86"/>
        <end position="107"/>
    </location>
</feature>
<evidence type="ECO:0000313" key="2">
    <source>
        <dbReference type="EMBL" id="PWN61036.1"/>
    </source>
</evidence>
<comment type="caution">
    <text evidence="2">The sequence shown here is derived from an EMBL/GenBank/DDBJ whole genome shotgun (WGS) entry which is preliminary data.</text>
</comment>
<accession>A0A316WKW3</accession>
<keyword evidence="1" id="KW-0812">Transmembrane</keyword>
<sequence length="165" mass="19701">MTEYTYQELVKIMSSHAEKINSNIQREEKIAIEIEQAITQLEYKITELKTMHIEPDLSHLNSFYKTKTEENIKRLNSRLQVPRLSFYVWISSFAMLIISFGVFFFVYSKTAKAKAETQKEYKELLLKNNIIISKEKGELLKDMDLWFKSDPQSTQKFIHWRHNQK</sequence>
<dbReference type="RefSeq" id="WP_109738568.1">
    <property type="nucleotide sequence ID" value="NZ_PPEG02000005.1"/>
</dbReference>
<keyword evidence="1" id="KW-0472">Membrane</keyword>
<evidence type="ECO:0000256" key="1">
    <source>
        <dbReference type="SAM" id="Phobius"/>
    </source>
</evidence>
<protein>
    <submittedName>
        <fullName evidence="2">Uncharacterized protein</fullName>
    </submittedName>
</protein>
<gene>
    <name evidence="2" type="ORF">C1634_013310</name>
</gene>